<proteinExistence type="predicted"/>
<name>A0A9P0P4U3_ACAOB</name>
<keyword evidence="1" id="KW-0472">Membrane</keyword>
<sequence>MISKIVSSKQLIEMIRRLINTFSSRACVSSLGFQHSTNSNRAFRMKLFYLLLLLAIFIVTITCARSSGGRSSRLLGLLISRRALCGFESRPGEILLLAMDVIVRWW</sequence>
<feature type="transmembrane region" description="Helical" evidence="1">
    <location>
        <begin position="47"/>
        <end position="64"/>
    </location>
</feature>
<reference evidence="2" key="1">
    <citation type="submission" date="2022-03" db="EMBL/GenBank/DDBJ databases">
        <authorList>
            <person name="Sayadi A."/>
        </authorList>
    </citation>
    <scope>NUCLEOTIDE SEQUENCE</scope>
</reference>
<keyword evidence="1" id="KW-1133">Transmembrane helix</keyword>
<organism evidence="2 3">
    <name type="scientific">Acanthoscelides obtectus</name>
    <name type="common">Bean weevil</name>
    <name type="synonym">Bruchus obtectus</name>
    <dbReference type="NCBI Taxonomy" id="200917"/>
    <lineage>
        <taxon>Eukaryota</taxon>
        <taxon>Metazoa</taxon>
        <taxon>Ecdysozoa</taxon>
        <taxon>Arthropoda</taxon>
        <taxon>Hexapoda</taxon>
        <taxon>Insecta</taxon>
        <taxon>Pterygota</taxon>
        <taxon>Neoptera</taxon>
        <taxon>Endopterygota</taxon>
        <taxon>Coleoptera</taxon>
        <taxon>Polyphaga</taxon>
        <taxon>Cucujiformia</taxon>
        <taxon>Chrysomeloidea</taxon>
        <taxon>Chrysomelidae</taxon>
        <taxon>Bruchinae</taxon>
        <taxon>Bruchini</taxon>
        <taxon>Acanthoscelides</taxon>
    </lineage>
</organism>
<dbReference type="EMBL" id="CAKOFQ010006757">
    <property type="protein sequence ID" value="CAH1968820.1"/>
    <property type="molecule type" value="Genomic_DNA"/>
</dbReference>
<keyword evidence="1" id="KW-0812">Transmembrane</keyword>
<evidence type="ECO:0000313" key="2">
    <source>
        <dbReference type="EMBL" id="CAH1968820.1"/>
    </source>
</evidence>
<evidence type="ECO:0000256" key="1">
    <source>
        <dbReference type="SAM" id="Phobius"/>
    </source>
</evidence>
<accession>A0A9P0P4U3</accession>
<evidence type="ECO:0000313" key="3">
    <source>
        <dbReference type="Proteomes" id="UP001152888"/>
    </source>
</evidence>
<dbReference type="AlphaFoldDB" id="A0A9P0P4U3"/>
<dbReference type="Proteomes" id="UP001152888">
    <property type="component" value="Unassembled WGS sequence"/>
</dbReference>
<protein>
    <submittedName>
        <fullName evidence="2">Uncharacterized protein</fullName>
    </submittedName>
</protein>
<gene>
    <name evidence="2" type="ORF">ACAOBT_LOCUS8086</name>
</gene>
<keyword evidence="3" id="KW-1185">Reference proteome</keyword>
<comment type="caution">
    <text evidence="2">The sequence shown here is derived from an EMBL/GenBank/DDBJ whole genome shotgun (WGS) entry which is preliminary data.</text>
</comment>